<dbReference type="RefSeq" id="WP_068332867.1">
    <property type="nucleotide sequence ID" value="NZ_LVHF01000029.1"/>
</dbReference>
<feature type="transmembrane region" description="Helical" evidence="8">
    <location>
        <begin position="246"/>
        <end position="264"/>
    </location>
</feature>
<keyword evidence="6 8" id="KW-1133">Transmembrane helix</keyword>
<keyword evidence="7 8" id="KW-0472">Membrane</keyword>
<feature type="transmembrane region" description="Helical" evidence="8">
    <location>
        <begin position="127"/>
        <end position="144"/>
    </location>
</feature>
<feature type="transmembrane region" description="Helical" evidence="8">
    <location>
        <begin position="178"/>
        <end position="198"/>
    </location>
</feature>
<dbReference type="SUPFAM" id="SSF103481">
    <property type="entry name" value="Multidrug resistance efflux transporter EmrE"/>
    <property type="match status" value="2"/>
</dbReference>
<reference evidence="10 11" key="1">
    <citation type="submission" date="2016-03" db="EMBL/GenBank/DDBJ databases">
        <title>Photobacterium proteolyticum sp. nov. a protease producing bacterium isolated from ocean sediments of Laizhou Bay.</title>
        <authorList>
            <person name="Li Y."/>
        </authorList>
    </citation>
    <scope>NUCLEOTIDE SEQUENCE [LARGE SCALE GENOMIC DNA]</scope>
    <source>
        <strain evidence="10 11">R-40508</strain>
    </source>
</reference>
<feature type="transmembrane region" description="Helical" evidence="8">
    <location>
        <begin position="213"/>
        <end position="234"/>
    </location>
</feature>
<evidence type="ECO:0000256" key="8">
    <source>
        <dbReference type="SAM" id="Phobius"/>
    </source>
</evidence>
<dbReference type="PANTHER" id="PTHR22911:SF137">
    <property type="entry name" value="SOLUTE CARRIER FAMILY 35 MEMBER G2-RELATED"/>
    <property type="match status" value="1"/>
</dbReference>
<name>A0A178K795_9GAMM</name>
<dbReference type="Proteomes" id="UP000078503">
    <property type="component" value="Unassembled WGS sequence"/>
</dbReference>
<dbReference type="AlphaFoldDB" id="A0A178K795"/>
<organism evidence="10 11">
    <name type="scientific">Photobacterium jeanii</name>
    <dbReference type="NCBI Taxonomy" id="858640"/>
    <lineage>
        <taxon>Bacteria</taxon>
        <taxon>Pseudomonadati</taxon>
        <taxon>Pseudomonadota</taxon>
        <taxon>Gammaproteobacteria</taxon>
        <taxon>Vibrionales</taxon>
        <taxon>Vibrionaceae</taxon>
        <taxon>Photobacterium</taxon>
    </lineage>
</organism>
<dbReference type="InterPro" id="IPR037185">
    <property type="entry name" value="EmrE-like"/>
</dbReference>
<dbReference type="PANTHER" id="PTHR22911">
    <property type="entry name" value="ACYL-MALONYL CONDENSING ENZYME-RELATED"/>
    <property type="match status" value="1"/>
</dbReference>
<evidence type="ECO:0000256" key="1">
    <source>
        <dbReference type="ARBA" id="ARBA00004651"/>
    </source>
</evidence>
<feature type="transmembrane region" description="Helical" evidence="8">
    <location>
        <begin position="150"/>
        <end position="166"/>
    </location>
</feature>
<comment type="caution">
    <text evidence="10">The sequence shown here is derived from an EMBL/GenBank/DDBJ whole genome shotgun (WGS) entry which is preliminary data.</text>
</comment>
<evidence type="ECO:0000256" key="7">
    <source>
        <dbReference type="ARBA" id="ARBA00023136"/>
    </source>
</evidence>
<protein>
    <submittedName>
        <fullName evidence="10">Permease</fullName>
    </submittedName>
</protein>
<feature type="transmembrane region" description="Helical" evidence="8">
    <location>
        <begin position="37"/>
        <end position="59"/>
    </location>
</feature>
<dbReference type="GO" id="GO:0005886">
    <property type="term" value="C:plasma membrane"/>
    <property type="evidence" value="ECO:0007669"/>
    <property type="project" value="UniProtKB-SubCell"/>
</dbReference>
<keyword evidence="3" id="KW-0813">Transport</keyword>
<feature type="transmembrane region" description="Helical" evidence="8">
    <location>
        <begin position="7"/>
        <end position="25"/>
    </location>
</feature>
<accession>A0A178K795</accession>
<dbReference type="InterPro" id="IPR000620">
    <property type="entry name" value="EamA_dom"/>
</dbReference>
<evidence type="ECO:0000256" key="5">
    <source>
        <dbReference type="ARBA" id="ARBA00022692"/>
    </source>
</evidence>
<keyword evidence="4" id="KW-1003">Cell membrane</keyword>
<dbReference type="NCBIfam" id="TIGR00688">
    <property type="entry name" value="rarD"/>
    <property type="match status" value="1"/>
</dbReference>
<comment type="subcellular location">
    <subcellularLocation>
        <location evidence="1">Cell membrane</location>
        <topology evidence="1">Multi-pass membrane protein</topology>
    </subcellularLocation>
</comment>
<dbReference type="Pfam" id="PF00892">
    <property type="entry name" value="EamA"/>
    <property type="match status" value="1"/>
</dbReference>
<sequence length="300" mass="33433">MQSQRAGNALAAFSFVLWGLLPLYYQYLPQANINDLLALRIVFSVPCMFLICMMLRQPLPKLAELLKDKRSLVMAFIAGLIMCVSWYAFTWAMTHGQVLAASLGFFINPLFAIALAVFFLKERLSHAQVMAVILGILGIGYQVWHYGELPWISLIMGSFFALYGLCKKNIRFDAMTSVTLEAALLAPLAIGFLAWTYIDGTSTALYADSSTLMLYIGSAPVTLAPLVFFALAINRTSLTMVGLMQYIEPSLQFILAVVLFNEVFDGVKAVSFGFIWLGLILCTLEAVLRMVKRRKRMQTS</sequence>
<evidence type="ECO:0000256" key="6">
    <source>
        <dbReference type="ARBA" id="ARBA00022989"/>
    </source>
</evidence>
<feature type="transmembrane region" description="Helical" evidence="8">
    <location>
        <begin position="270"/>
        <end position="288"/>
    </location>
</feature>
<dbReference type="InterPro" id="IPR004626">
    <property type="entry name" value="RarD"/>
</dbReference>
<dbReference type="OrthoDB" id="369870at2"/>
<keyword evidence="11" id="KW-1185">Reference proteome</keyword>
<comment type="similarity">
    <text evidence="2">Belongs to the EamA transporter family.</text>
</comment>
<evidence type="ECO:0000256" key="2">
    <source>
        <dbReference type="ARBA" id="ARBA00007362"/>
    </source>
</evidence>
<dbReference type="STRING" id="858640.A3K86_15170"/>
<evidence type="ECO:0000256" key="3">
    <source>
        <dbReference type="ARBA" id="ARBA00022448"/>
    </source>
</evidence>
<dbReference type="EMBL" id="LVHF01000029">
    <property type="protein sequence ID" value="OAN13007.1"/>
    <property type="molecule type" value="Genomic_DNA"/>
</dbReference>
<feature type="transmembrane region" description="Helical" evidence="8">
    <location>
        <begin position="71"/>
        <end position="92"/>
    </location>
</feature>
<feature type="transmembrane region" description="Helical" evidence="8">
    <location>
        <begin position="98"/>
        <end position="120"/>
    </location>
</feature>
<gene>
    <name evidence="10" type="ORF">A3K86_15170</name>
</gene>
<proteinExistence type="inferred from homology"/>
<evidence type="ECO:0000313" key="11">
    <source>
        <dbReference type="Proteomes" id="UP000078503"/>
    </source>
</evidence>
<feature type="domain" description="EamA" evidence="9">
    <location>
        <begin position="7"/>
        <end position="139"/>
    </location>
</feature>
<evidence type="ECO:0000313" key="10">
    <source>
        <dbReference type="EMBL" id="OAN13007.1"/>
    </source>
</evidence>
<evidence type="ECO:0000259" key="9">
    <source>
        <dbReference type="Pfam" id="PF00892"/>
    </source>
</evidence>
<keyword evidence="5 8" id="KW-0812">Transmembrane</keyword>
<evidence type="ECO:0000256" key="4">
    <source>
        <dbReference type="ARBA" id="ARBA00022475"/>
    </source>
</evidence>